<dbReference type="AlphaFoldDB" id="H5U0X9"/>
<accession>H5U0X9</accession>
<evidence type="ECO:0000313" key="2">
    <source>
        <dbReference type="Proteomes" id="UP000005845"/>
    </source>
</evidence>
<organism evidence="1 2">
    <name type="scientific">Gordonia sputi NBRC 100414</name>
    <dbReference type="NCBI Taxonomy" id="1089453"/>
    <lineage>
        <taxon>Bacteria</taxon>
        <taxon>Bacillati</taxon>
        <taxon>Actinomycetota</taxon>
        <taxon>Actinomycetes</taxon>
        <taxon>Mycobacteriales</taxon>
        <taxon>Gordoniaceae</taxon>
        <taxon>Gordonia</taxon>
    </lineage>
</organism>
<dbReference type="eggNOG" id="ENOG5033FT5">
    <property type="taxonomic scope" value="Bacteria"/>
</dbReference>
<dbReference type="Proteomes" id="UP000005845">
    <property type="component" value="Unassembled WGS sequence"/>
</dbReference>
<reference evidence="1 2" key="1">
    <citation type="submission" date="2012-02" db="EMBL/GenBank/DDBJ databases">
        <title>Whole genome shotgun sequence of Gordonia sputi NBRC 100414.</title>
        <authorList>
            <person name="Yoshida I."/>
            <person name="Hosoyama A."/>
            <person name="Tsuchikane K."/>
            <person name="Katsumata H."/>
            <person name="Yamazaki S."/>
            <person name="Fujita N."/>
        </authorList>
    </citation>
    <scope>NUCLEOTIDE SEQUENCE [LARGE SCALE GENOMIC DNA]</scope>
    <source>
        <strain evidence="1 2">NBRC 100414</strain>
    </source>
</reference>
<dbReference type="EMBL" id="BAFC01000065">
    <property type="protein sequence ID" value="GAB39387.1"/>
    <property type="molecule type" value="Genomic_DNA"/>
</dbReference>
<name>H5U0X9_9ACTN</name>
<protein>
    <submittedName>
        <fullName evidence="1">Uncharacterized protein</fullName>
    </submittedName>
</protein>
<evidence type="ECO:0000313" key="1">
    <source>
        <dbReference type="EMBL" id="GAB39387.1"/>
    </source>
</evidence>
<sequence>MARWRDETSAECQTDLDELLDAAIELAAELLSENPGLDPVAIVNRLDTGRTVVAVAQSDADQYAASETPMRDRLTDALRSESHQLRSVAIVSEVEVAGESGSQLEVLLEHREYAMQVLVPYSMPDSATFNLGTMRAAVSPHLVWQ</sequence>
<comment type="caution">
    <text evidence="1">The sequence shown here is derived from an EMBL/GenBank/DDBJ whole genome shotgun (WGS) entry which is preliminary data.</text>
</comment>
<gene>
    <name evidence="1" type="ORF">GOSPT_065_00030</name>
</gene>
<proteinExistence type="predicted"/>
<keyword evidence="2" id="KW-1185">Reference proteome</keyword>